<dbReference type="InterPro" id="IPR017956">
    <property type="entry name" value="AT_hook_DNA-bd_motif"/>
</dbReference>
<evidence type="ECO:0000313" key="20">
    <source>
        <dbReference type="EMBL" id="KYM83232.1"/>
    </source>
</evidence>
<dbReference type="InterPro" id="IPR036895">
    <property type="entry name" value="Uracil-DNA_glycosylase-like_sf"/>
</dbReference>
<dbReference type="GO" id="GO:0040029">
    <property type="term" value="P:epigenetic regulation of gene expression"/>
    <property type="evidence" value="ECO:0007669"/>
    <property type="project" value="UniProtKB-ARBA"/>
</dbReference>
<evidence type="ECO:0000256" key="5">
    <source>
        <dbReference type="ARBA" id="ARBA00022843"/>
    </source>
</evidence>
<dbReference type="Pfam" id="PF03167">
    <property type="entry name" value="UDG"/>
    <property type="match status" value="1"/>
</dbReference>
<evidence type="ECO:0000256" key="9">
    <source>
        <dbReference type="ARBA" id="ARBA00023163"/>
    </source>
</evidence>
<feature type="compositionally biased region" description="Basic residues" evidence="18">
    <location>
        <begin position="314"/>
        <end position="325"/>
    </location>
</feature>
<dbReference type="Gene3D" id="3.40.470.10">
    <property type="entry name" value="Uracil-DNA glycosylase-like domain"/>
    <property type="match status" value="1"/>
</dbReference>
<comment type="subcellular location">
    <subcellularLocation>
        <location evidence="1">Nucleus</location>
    </subcellularLocation>
</comment>
<name>A0A195BGC6_9HYME</name>
<gene>
    <name evidence="20" type="ORF">ALC53_06500</name>
</gene>
<feature type="compositionally biased region" description="Basic residues" evidence="18">
    <location>
        <begin position="282"/>
        <end position="292"/>
    </location>
</feature>
<evidence type="ECO:0000256" key="18">
    <source>
        <dbReference type="SAM" id="MobiDB-lite"/>
    </source>
</evidence>
<evidence type="ECO:0000256" key="13">
    <source>
        <dbReference type="ARBA" id="ARBA00061261"/>
    </source>
</evidence>
<dbReference type="CDD" id="cd10028">
    <property type="entry name" value="UDG-F2_TDG_MUG"/>
    <property type="match status" value="1"/>
</dbReference>
<dbReference type="GO" id="GO:0003677">
    <property type="term" value="F:DNA binding"/>
    <property type="evidence" value="ECO:0007669"/>
    <property type="project" value="InterPro"/>
</dbReference>
<dbReference type="FunFam" id="3.40.470.10:FF:000002">
    <property type="entry name" value="G/T mismatch-specific thymine DNA glycosylase"/>
    <property type="match status" value="1"/>
</dbReference>
<dbReference type="PANTHER" id="PTHR12159:SF9">
    <property type="entry name" value="G_T MISMATCH-SPECIFIC THYMINE DNA GLYCOSYLASE"/>
    <property type="match status" value="1"/>
</dbReference>
<feature type="compositionally biased region" description="Polar residues" evidence="18">
    <location>
        <begin position="515"/>
        <end position="526"/>
    </location>
</feature>
<evidence type="ECO:0000256" key="1">
    <source>
        <dbReference type="ARBA" id="ARBA00004123"/>
    </source>
</evidence>
<dbReference type="InterPro" id="IPR015637">
    <property type="entry name" value="MUG/TDG"/>
</dbReference>
<dbReference type="EC" id="3.2.2.29" evidence="15"/>
<proteinExistence type="inferred from homology"/>
<keyword evidence="11" id="KW-0539">Nucleus</keyword>
<dbReference type="EMBL" id="KQ976500">
    <property type="protein sequence ID" value="KYM83232.1"/>
    <property type="molecule type" value="Genomic_DNA"/>
</dbReference>
<keyword evidence="4" id="KW-0378">Hydrolase</keyword>
<dbReference type="AlphaFoldDB" id="A0A195BGC6"/>
<evidence type="ECO:0000256" key="2">
    <source>
        <dbReference type="ARBA" id="ARBA00022499"/>
    </source>
</evidence>
<keyword evidence="2" id="KW-1017">Isopeptide bond</keyword>
<feature type="compositionally biased region" description="Basic and acidic residues" evidence="18">
    <location>
        <begin position="329"/>
        <end position="339"/>
    </location>
</feature>
<feature type="region of interest" description="Disordered" evidence="18">
    <location>
        <begin position="815"/>
        <end position="844"/>
    </location>
</feature>
<dbReference type="STRING" id="520822.A0A195BGC6"/>
<keyword evidence="7" id="KW-0805">Transcription regulation</keyword>
<protein>
    <recommendedName>
        <fullName evidence="16">G/T mismatch-specific thymine DNA glycosylase</fullName>
        <ecNumber evidence="15">3.2.2.29</ecNumber>
    </recommendedName>
    <alternativeName>
        <fullName evidence="17">Thymine-DNA glycosylase</fullName>
    </alternativeName>
</protein>
<dbReference type="GO" id="GO:0032183">
    <property type="term" value="F:SUMO binding"/>
    <property type="evidence" value="ECO:0007669"/>
    <property type="project" value="UniProtKB-ARBA"/>
</dbReference>
<evidence type="ECO:0000256" key="10">
    <source>
        <dbReference type="ARBA" id="ARBA00023204"/>
    </source>
</evidence>
<feature type="compositionally biased region" description="Polar residues" evidence="18">
    <location>
        <begin position="563"/>
        <end position="572"/>
    </location>
</feature>
<dbReference type="GO" id="GO:0004844">
    <property type="term" value="F:uracil DNA N-glycosylase activity"/>
    <property type="evidence" value="ECO:0007669"/>
    <property type="project" value="TreeGrafter"/>
</dbReference>
<dbReference type="Proteomes" id="UP000078540">
    <property type="component" value="Unassembled WGS sequence"/>
</dbReference>
<dbReference type="GO" id="GO:0141016">
    <property type="term" value="F:G/T mismatch-specific thymine-DNA glycosylase activity"/>
    <property type="evidence" value="ECO:0007669"/>
    <property type="project" value="UniProtKB-EC"/>
</dbReference>
<comment type="catalytic activity">
    <reaction evidence="12">
        <text>Hydrolyzes mismatched double-stranded DNA and polynucleotides, releasing free thymine.</text>
        <dbReference type="EC" id="3.2.2.29"/>
    </reaction>
</comment>
<evidence type="ECO:0000256" key="3">
    <source>
        <dbReference type="ARBA" id="ARBA00022763"/>
    </source>
</evidence>
<feature type="region of interest" description="Disordered" evidence="18">
    <location>
        <begin position="268"/>
        <end position="354"/>
    </location>
</feature>
<evidence type="ECO:0000256" key="12">
    <source>
        <dbReference type="ARBA" id="ARBA00052915"/>
    </source>
</evidence>
<sequence>MTSLGAFAPRLSSPPPIDNRLCEPMVARENLKADVIREDDVAIFYSGHSYFARELRLVIASRAITRRKTVLWRLVAVGGNEGGGEEGGKCLHLSGLTPEPLTADDDYKLLRLGIGFTNMVARATKGSADLTRKEIKEGSHILLEKLRKYKPKIAVFNGKLIYEVFSGKKEFGFGRQPNLVEGTNTYMWVMPSSSARCAQLPRAADKVPYYAALKKFRDYLNGTITHLDESDIVFADSKLKKKEHEAIEDKKSVFTDDLPDGESRITEINGMGIKQETGVIPGKKKRGRPKKIKNPEDQPPPDPEKLDANGEVIKKRRGRPKKIHQQQKQMERENREREQQQQQHQVMGHLNDGYSNVSNCFSPPLMSPPKFQHMAPYAPTMNDGFFGQGMNDNSPYNMSAKQSPVHLQQHYSQSPKSMSLSFTHSDLSSEINTAISSENNLEPSPLTSPSVDHPDFEPPTSMSQQNMGNDHRQYNPAGGPDPTGHHGSPGTPSHNSYANYMGYHEQPPDAHNPHPHQTTSTPLSQTAEDHSHHSHPTPPHPHTPTHTSMSPHHPHEQYGIKRNSGQDVASKSLSDLESLVDQIPSIADGGNQRLQHAHPGMPGDDSLAEKMDAHHQSYMSGFGGMPAGPAGMANYSPPLPPGSGIYPSSLHHSPTDAGYGGLYGMNSRHHQDSQQQQQQQPQHQQQQQQQQQQQHSKSYTVENLASSNYTPSMNHGHPSNSYPNIITGHYPVPMGSTNGYLFGGLETSLMQRTYGIGGMSGMSSMHPSAALGHPMAGNPYPYNGSYSSSFDAYPAPPTGIHAPSANYPGYVGTAGAASSSTTSPPSYLAPSHHRPPVDLSYDGV</sequence>
<keyword evidence="5" id="KW-0832">Ubl conjugation</keyword>
<evidence type="ECO:0000313" key="21">
    <source>
        <dbReference type="Proteomes" id="UP000078540"/>
    </source>
</evidence>
<evidence type="ECO:0000256" key="8">
    <source>
        <dbReference type="ARBA" id="ARBA00023159"/>
    </source>
</evidence>
<accession>A0A195BGC6</accession>
<feature type="region of interest" description="Disordered" evidence="18">
    <location>
        <begin position="405"/>
        <end position="425"/>
    </location>
</feature>
<keyword evidence="21" id="KW-1185">Reference proteome</keyword>
<keyword evidence="8" id="KW-0010">Activator</keyword>
<dbReference type="SUPFAM" id="SSF52141">
    <property type="entry name" value="Uracil-DNA glycosylase-like"/>
    <property type="match status" value="1"/>
</dbReference>
<feature type="domain" description="Uracil-DNA glycosylase-like" evidence="19">
    <location>
        <begin position="90"/>
        <end position="213"/>
    </location>
</feature>
<evidence type="ECO:0000256" key="4">
    <source>
        <dbReference type="ARBA" id="ARBA00022801"/>
    </source>
</evidence>
<feature type="compositionally biased region" description="Low complexity" evidence="18">
    <location>
        <begin position="815"/>
        <end position="826"/>
    </location>
</feature>
<dbReference type="PANTHER" id="PTHR12159">
    <property type="entry name" value="G/T AND G/U MISMATCH-SPECIFIC DNA GLYCOSYLASE"/>
    <property type="match status" value="1"/>
</dbReference>
<keyword evidence="6" id="KW-0156">Chromatin regulator</keyword>
<evidence type="ECO:0000256" key="17">
    <source>
        <dbReference type="ARBA" id="ARBA00083221"/>
    </source>
</evidence>
<evidence type="ECO:0000256" key="16">
    <source>
        <dbReference type="ARBA" id="ARBA00071248"/>
    </source>
</evidence>
<evidence type="ECO:0000256" key="6">
    <source>
        <dbReference type="ARBA" id="ARBA00022853"/>
    </source>
</evidence>
<evidence type="ECO:0000259" key="19">
    <source>
        <dbReference type="Pfam" id="PF03167"/>
    </source>
</evidence>
<comment type="subunit">
    <text evidence="14">Homodimer. Interacts with AICDA and GADD45A.</text>
</comment>
<evidence type="ECO:0000256" key="15">
    <source>
        <dbReference type="ARBA" id="ARBA00066769"/>
    </source>
</evidence>
<feature type="compositionally biased region" description="Low complexity" evidence="18">
    <location>
        <begin position="673"/>
        <end position="695"/>
    </location>
</feature>
<comment type="similarity">
    <text evidence="13">Belongs to the uracil-DNA glycosylase (UDG) superfamily. TDG/mug family.</text>
</comment>
<keyword evidence="10" id="KW-0234">DNA repair</keyword>
<evidence type="ECO:0000256" key="7">
    <source>
        <dbReference type="ARBA" id="ARBA00023015"/>
    </source>
</evidence>
<reference evidence="20 21" key="1">
    <citation type="submission" date="2015-09" db="EMBL/GenBank/DDBJ databases">
        <title>Atta colombica WGS genome.</title>
        <authorList>
            <person name="Nygaard S."/>
            <person name="Hu H."/>
            <person name="Boomsma J."/>
            <person name="Zhang G."/>
        </authorList>
    </citation>
    <scope>NUCLEOTIDE SEQUENCE [LARGE SCALE GENOMIC DNA]</scope>
    <source>
        <strain evidence="20">Treedump-2</strain>
        <tissue evidence="20">Whole body</tissue>
    </source>
</reference>
<evidence type="ECO:0000256" key="14">
    <source>
        <dbReference type="ARBA" id="ARBA00064519"/>
    </source>
</evidence>
<evidence type="ECO:0000256" key="11">
    <source>
        <dbReference type="ARBA" id="ARBA00023242"/>
    </source>
</evidence>
<keyword evidence="9" id="KW-0804">Transcription</keyword>
<organism evidence="20 21">
    <name type="scientific">Atta colombica</name>
    <dbReference type="NCBI Taxonomy" id="520822"/>
    <lineage>
        <taxon>Eukaryota</taxon>
        <taxon>Metazoa</taxon>
        <taxon>Ecdysozoa</taxon>
        <taxon>Arthropoda</taxon>
        <taxon>Hexapoda</taxon>
        <taxon>Insecta</taxon>
        <taxon>Pterygota</taxon>
        <taxon>Neoptera</taxon>
        <taxon>Endopterygota</taxon>
        <taxon>Hymenoptera</taxon>
        <taxon>Apocrita</taxon>
        <taxon>Aculeata</taxon>
        <taxon>Formicoidea</taxon>
        <taxon>Formicidae</taxon>
        <taxon>Myrmicinae</taxon>
        <taxon>Atta</taxon>
    </lineage>
</organism>
<keyword evidence="3" id="KW-0227">DNA damage</keyword>
<dbReference type="GO" id="GO:0005654">
    <property type="term" value="C:nucleoplasm"/>
    <property type="evidence" value="ECO:0007669"/>
    <property type="project" value="UniProtKB-ARBA"/>
</dbReference>
<dbReference type="SMART" id="SM00384">
    <property type="entry name" value="AT_hook"/>
    <property type="match status" value="2"/>
</dbReference>
<dbReference type="InterPro" id="IPR005122">
    <property type="entry name" value="Uracil-DNA_glycosylase-like"/>
</dbReference>
<feature type="region of interest" description="Disordered" evidence="18">
    <location>
        <begin position="438"/>
        <end position="572"/>
    </location>
</feature>
<feature type="compositionally biased region" description="Polar residues" evidence="18">
    <location>
        <begin position="438"/>
        <end position="450"/>
    </location>
</feature>
<dbReference type="GO" id="GO:0006285">
    <property type="term" value="P:base-excision repair, AP site formation"/>
    <property type="evidence" value="ECO:0007669"/>
    <property type="project" value="InterPro"/>
</dbReference>
<feature type="region of interest" description="Disordered" evidence="18">
    <location>
        <begin position="644"/>
        <end position="699"/>
    </location>
</feature>